<keyword evidence="1" id="KW-1133">Transmembrane helix</keyword>
<feature type="transmembrane region" description="Helical" evidence="1">
    <location>
        <begin position="97"/>
        <end position="122"/>
    </location>
</feature>
<feature type="transmembrane region" description="Helical" evidence="1">
    <location>
        <begin position="26"/>
        <end position="46"/>
    </location>
</feature>
<dbReference type="Proteomes" id="UP001553715">
    <property type="component" value="Unassembled WGS sequence"/>
</dbReference>
<sequence>MVNVTPRTKTAPMAFTRREFWRGVRASWCIFMIELTAVLIGMGIVQSGLPWGPPLSMVTLYLVVGLPVGGAVSAVVAALSSPLAWYLGRRLATTRTIAVHLAAFALLGALIGTVLIGTIALLSGAAATRYVFGWPFSGVVVGVCVAAVVGGWAWTAWRSHRESTRITGV</sequence>
<organism evidence="2 3">
    <name type="scientific">Microbacterium profundi</name>
    <dbReference type="NCBI Taxonomy" id="450380"/>
    <lineage>
        <taxon>Bacteria</taxon>
        <taxon>Bacillati</taxon>
        <taxon>Actinomycetota</taxon>
        <taxon>Actinomycetes</taxon>
        <taxon>Micrococcales</taxon>
        <taxon>Microbacteriaceae</taxon>
        <taxon>Microbacterium</taxon>
    </lineage>
</organism>
<evidence type="ECO:0000256" key="1">
    <source>
        <dbReference type="SAM" id="Phobius"/>
    </source>
</evidence>
<gene>
    <name evidence="2" type="ORF">AB0301_06490</name>
</gene>
<feature type="transmembrane region" description="Helical" evidence="1">
    <location>
        <begin position="134"/>
        <end position="157"/>
    </location>
</feature>
<proteinExistence type="predicted"/>
<dbReference type="EMBL" id="JBFBMH010000006">
    <property type="protein sequence ID" value="MEW1974714.1"/>
    <property type="molecule type" value="Genomic_DNA"/>
</dbReference>
<reference evidence="2 3" key="1">
    <citation type="submission" date="2024-06" db="EMBL/GenBank/DDBJ databases">
        <title>The Natural Products Discovery Center: Release of the First 8490 Sequenced Strains for Exploring Actinobacteria Biosynthetic Diversity.</title>
        <authorList>
            <person name="Kalkreuter E."/>
            <person name="Kautsar S.A."/>
            <person name="Yang D."/>
            <person name="Bader C.D."/>
            <person name="Teijaro C.N."/>
            <person name="Fluegel L."/>
            <person name="Davis C.M."/>
            <person name="Simpson J.R."/>
            <person name="Lauterbach L."/>
            <person name="Steele A.D."/>
            <person name="Gui C."/>
            <person name="Meng S."/>
            <person name="Li G."/>
            <person name="Viehrig K."/>
            <person name="Ye F."/>
            <person name="Su P."/>
            <person name="Kiefer A.F."/>
            <person name="Nichols A."/>
            <person name="Cepeda A.J."/>
            <person name="Yan W."/>
            <person name="Fan B."/>
            <person name="Jiang Y."/>
            <person name="Adhikari A."/>
            <person name="Zheng C.-J."/>
            <person name="Schuster L."/>
            <person name="Cowan T.M."/>
            <person name="Smanski M.J."/>
            <person name="Chevrette M.G."/>
            <person name="De Carvalho L.P.S."/>
            <person name="Shen B."/>
        </authorList>
    </citation>
    <scope>NUCLEOTIDE SEQUENCE [LARGE SCALE GENOMIC DNA]</scope>
    <source>
        <strain evidence="2 3">NPDC077434</strain>
    </source>
</reference>
<dbReference type="RefSeq" id="WP_152594906.1">
    <property type="nucleotide sequence ID" value="NZ_JBFBMH010000006.1"/>
</dbReference>
<feature type="transmembrane region" description="Helical" evidence="1">
    <location>
        <begin position="58"/>
        <end position="85"/>
    </location>
</feature>
<evidence type="ECO:0000313" key="2">
    <source>
        <dbReference type="EMBL" id="MEW1974714.1"/>
    </source>
</evidence>
<keyword evidence="1" id="KW-0812">Transmembrane</keyword>
<accession>A0ABV3LFN4</accession>
<comment type="caution">
    <text evidence="2">The sequence shown here is derived from an EMBL/GenBank/DDBJ whole genome shotgun (WGS) entry which is preliminary data.</text>
</comment>
<name>A0ABV3LFN4_9MICO</name>
<keyword evidence="3" id="KW-1185">Reference proteome</keyword>
<protein>
    <submittedName>
        <fullName evidence="2">Uncharacterized protein</fullName>
    </submittedName>
</protein>
<evidence type="ECO:0000313" key="3">
    <source>
        <dbReference type="Proteomes" id="UP001553715"/>
    </source>
</evidence>
<keyword evidence="1" id="KW-0472">Membrane</keyword>